<dbReference type="AlphaFoldDB" id="A0A0P0N2T9"/>
<name>A0A0P0N2T9_9CREN</name>
<dbReference type="EMBL" id="CP013011">
    <property type="protein sequence ID" value="ALL00933.1"/>
    <property type="molecule type" value="Genomic_DNA"/>
</dbReference>
<dbReference type="RefSeq" id="WP_055408585.1">
    <property type="nucleotide sequence ID" value="NZ_CP013011.1"/>
</dbReference>
<sequence>MRYTSNLLGLCLILNHGGPIGVYIDPLDQPPIGTEAPYGLAPAATTTLLPNGTLVVDYHILSLQGYFVTQALIIRPYRGTVWLPPVTADKVLVRINVNGVPVAKAWAEKGDPWGSCTVVPEELVAVLEALKEALEENTTTSGIQEP</sequence>
<reference evidence="1 2" key="1">
    <citation type="submission" date="2015-10" db="EMBL/GenBank/DDBJ databases">
        <title>Complete genome sequence of hyperthermophilic archaeon Pyrodictium delaneyi Su06.</title>
        <authorList>
            <person name="Jung J.-H."/>
            <person name="Lin J."/>
            <person name="Holden J.F."/>
            <person name="Park C.-S."/>
        </authorList>
    </citation>
    <scope>NUCLEOTIDE SEQUENCE [LARGE SCALE GENOMIC DNA]</scope>
    <source>
        <strain evidence="1 2">Su06</strain>
    </source>
</reference>
<organism evidence="1 2">
    <name type="scientific">Pyrodictium delaneyi</name>
    <dbReference type="NCBI Taxonomy" id="1273541"/>
    <lineage>
        <taxon>Archaea</taxon>
        <taxon>Thermoproteota</taxon>
        <taxon>Thermoprotei</taxon>
        <taxon>Desulfurococcales</taxon>
        <taxon>Pyrodictiaceae</taxon>
        <taxon>Pyrodictium</taxon>
    </lineage>
</organism>
<dbReference type="STRING" id="1273541.Pyrde_0883"/>
<dbReference type="Proteomes" id="UP000058613">
    <property type="component" value="Chromosome"/>
</dbReference>
<evidence type="ECO:0000313" key="1">
    <source>
        <dbReference type="EMBL" id="ALL00933.1"/>
    </source>
</evidence>
<gene>
    <name evidence="1" type="ORF">Pyrde_0883</name>
</gene>
<dbReference type="KEGG" id="pdl:Pyrde_0883"/>
<proteinExistence type="predicted"/>
<protein>
    <submittedName>
        <fullName evidence="1">Uncharacterized protein</fullName>
    </submittedName>
</protein>
<accession>A0A0P0N2T9</accession>
<dbReference type="GeneID" id="26099221"/>
<evidence type="ECO:0000313" key="2">
    <source>
        <dbReference type="Proteomes" id="UP000058613"/>
    </source>
</evidence>